<evidence type="ECO:0000313" key="4">
    <source>
        <dbReference type="Proteomes" id="UP001621512"/>
    </source>
</evidence>
<feature type="chain" id="PRO_5046921088" description="PASTA domain-containing protein" evidence="2">
    <location>
        <begin position="23"/>
        <end position="199"/>
    </location>
</feature>
<name>A0ABZ1MRA9_STREF</name>
<proteinExistence type="predicted"/>
<feature type="region of interest" description="Disordered" evidence="1">
    <location>
        <begin position="26"/>
        <end position="46"/>
    </location>
</feature>
<dbReference type="PROSITE" id="PS51257">
    <property type="entry name" value="PROKAR_LIPOPROTEIN"/>
    <property type="match status" value="1"/>
</dbReference>
<evidence type="ECO:0000313" key="3">
    <source>
        <dbReference type="EMBL" id="WTW29637.1"/>
    </source>
</evidence>
<gene>
    <name evidence="3" type="ORF">OHU35_27795</name>
</gene>
<reference evidence="3 4" key="1">
    <citation type="submission" date="2022-10" db="EMBL/GenBank/DDBJ databases">
        <title>The complete genomes of actinobacterial strains from the NBC collection.</title>
        <authorList>
            <person name="Joergensen T.S."/>
            <person name="Alvarez Arevalo M."/>
            <person name="Sterndorff E.B."/>
            <person name="Faurdal D."/>
            <person name="Vuksanovic O."/>
            <person name="Mourched A.-S."/>
            <person name="Charusanti P."/>
            <person name="Shaw S."/>
            <person name="Blin K."/>
            <person name="Weber T."/>
        </authorList>
    </citation>
    <scope>NUCLEOTIDE SEQUENCE [LARGE SCALE GENOMIC DNA]</scope>
    <source>
        <strain evidence="3 4">NBC_00017</strain>
    </source>
</reference>
<keyword evidence="4" id="KW-1185">Reference proteome</keyword>
<evidence type="ECO:0000256" key="1">
    <source>
        <dbReference type="SAM" id="MobiDB-lite"/>
    </source>
</evidence>
<accession>A0ABZ1MRA9</accession>
<dbReference type="EMBL" id="CP108341">
    <property type="protein sequence ID" value="WTW29637.1"/>
    <property type="molecule type" value="Genomic_DNA"/>
</dbReference>
<dbReference type="RefSeq" id="WP_189723007.1">
    <property type="nucleotide sequence ID" value="NZ_BMUK01000003.1"/>
</dbReference>
<feature type="signal peptide" evidence="2">
    <location>
        <begin position="1"/>
        <end position="22"/>
    </location>
</feature>
<sequence length="199" mass="20728">MMRVRGAAWSALVAALAVLATACGGSGDPDKADSTRKAAPVTGSAKPVPGRTDLMAFMKETADAGKGFSLKDATTLGRYIYPAAAKGYVVCFEKEVPDLAAVDLYAVPDKESCPARPGGKGPALRVPDLSGKQVEESLVEALVTGYGPKRVKVAEAGDPGRVIEPKPAAKWRVCAQKPRAGTVFDASDELRLQAAKKCP</sequence>
<dbReference type="Proteomes" id="UP001621512">
    <property type="component" value="Chromosome"/>
</dbReference>
<evidence type="ECO:0008006" key="5">
    <source>
        <dbReference type="Google" id="ProtNLM"/>
    </source>
</evidence>
<evidence type="ECO:0000256" key="2">
    <source>
        <dbReference type="SAM" id="SignalP"/>
    </source>
</evidence>
<organism evidence="3 4">
    <name type="scientific">Streptomyces purpurascens</name>
    <dbReference type="NCBI Taxonomy" id="1924"/>
    <lineage>
        <taxon>Bacteria</taxon>
        <taxon>Bacillati</taxon>
        <taxon>Actinomycetota</taxon>
        <taxon>Actinomycetes</taxon>
        <taxon>Kitasatosporales</taxon>
        <taxon>Streptomycetaceae</taxon>
        <taxon>Streptomyces</taxon>
    </lineage>
</organism>
<keyword evidence="2" id="KW-0732">Signal</keyword>
<protein>
    <recommendedName>
        <fullName evidence="5">PASTA domain-containing protein</fullName>
    </recommendedName>
</protein>